<dbReference type="GO" id="GO:0004322">
    <property type="term" value="F:ferroxidase activity"/>
    <property type="evidence" value="ECO:0007669"/>
    <property type="project" value="InterPro"/>
</dbReference>
<dbReference type="SUPFAM" id="SSF47240">
    <property type="entry name" value="Ferritin-like"/>
    <property type="match status" value="1"/>
</dbReference>
<keyword evidence="2" id="KW-0479">Metal-binding</keyword>
<evidence type="ECO:0000256" key="2">
    <source>
        <dbReference type="ARBA" id="ARBA00022723"/>
    </source>
</evidence>
<accession>D5ECQ6</accession>
<dbReference type="NCBIfam" id="TIGR04535">
    <property type="entry name" value="ferrit_encaps"/>
    <property type="match status" value="1"/>
</dbReference>
<evidence type="ECO:0000313" key="8">
    <source>
        <dbReference type="Proteomes" id="UP000002366"/>
    </source>
</evidence>
<evidence type="ECO:0000313" key="7">
    <source>
        <dbReference type="EMBL" id="ADE56338.1"/>
    </source>
</evidence>
<dbReference type="InterPro" id="IPR054581">
    <property type="entry name" value="EncFtn-like"/>
</dbReference>
<dbReference type="Proteomes" id="UP000002366">
    <property type="component" value="Chromosome"/>
</dbReference>
<keyword evidence="1" id="KW-0409">Iron storage</keyword>
<name>D5ECQ6_AMICL</name>
<feature type="compositionally biased region" description="Polar residues" evidence="6">
    <location>
        <begin position="121"/>
        <end position="132"/>
    </location>
</feature>
<dbReference type="eggNOG" id="COG3461">
    <property type="taxonomic scope" value="Bacteria"/>
</dbReference>
<evidence type="ECO:0000256" key="5">
    <source>
        <dbReference type="ARBA" id="ARBA00033787"/>
    </source>
</evidence>
<dbReference type="HOGENOM" id="CLU_161402_0_0_0"/>
<evidence type="ECO:0000256" key="1">
    <source>
        <dbReference type="ARBA" id="ARBA00022434"/>
    </source>
</evidence>
<dbReference type="GO" id="GO:0046872">
    <property type="term" value="F:metal ion binding"/>
    <property type="evidence" value="ECO:0007669"/>
    <property type="project" value="UniProtKB-KW"/>
</dbReference>
<dbReference type="AlphaFoldDB" id="D5ECQ6"/>
<dbReference type="KEGG" id="aco:Amico_0191"/>
<dbReference type="GO" id="GO:0006879">
    <property type="term" value="P:intracellular iron ion homeostasis"/>
    <property type="evidence" value="ECO:0007669"/>
    <property type="project" value="UniProtKB-KW"/>
</dbReference>
<organism evidence="7 8">
    <name type="scientific">Aminobacterium colombiense (strain DSM 12261 / ALA-1)</name>
    <dbReference type="NCBI Taxonomy" id="572547"/>
    <lineage>
        <taxon>Bacteria</taxon>
        <taxon>Thermotogati</taxon>
        <taxon>Synergistota</taxon>
        <taxon>Synergistia</taxon>
        <taxon>Synergistales</taxon>
        <taxon>Aminobacteriaceae</taxon>
        <taxon>Aminobacterium</taxon>
    </lineage>
</organism>
<proteinExistence type="predicted"/>
<dbReference type="STRING" id="572547.Amico_0191"/>
<dbReference type="GO" id="GO:0140737">
    <property type="term" value="C:encapsulin nanocompartment"/>
    <property type="evidence" value="ECO:0007669"/>
    <property type="project" value="UniProtKB-SubCell"/>
</dbReference>
<dbReference type="Pfam" id="PF22277">
    <property type="entry name" value="EncFtn-like"/>
    <property type="match status" value="1"/>
</dbReference>
<sequence>MACPPFLSLEGSETMQYTEPVEHLDDLTRRCAMALKSMQEELEAINWYNQRVAATEDKDLKALLGHNRDEEIEHAVMLIEWLRRNMPGWDKELRQYLFTESSLLAMEEAATEDSTEKSEILSGSLNIGSLKE</sequence>
<evidence type="ECO:0000256" key="4">
    <source>
        <dbReference type="ARBA" id="ARBA00033738"/>
    </source>
</evidence>
<keyword evidence="3" id="KW-0408">Iron</keyword>
<keyword evidence="5" id="KW-1284">Encapsulin nanocompartment</keyword>
<evidence type="ECO:0000256" key="3">
    <source>
        <dbReference type="ARBA" id="ARBA00023004"/>
    </source>
</evidence>
<evidence type="ECO:0000256" key="6">
    <source>
        <dbReference type="SAM" id="MobiDB-lite"/>
    </source>
</evidence>
<evidence type="ECO:0008006" key="9">
    <source>
        <dbReference type="Google" id="ProtNLM"/>
    </source>
</evidence>
<dbReference type="Gene3D" id="6.10.140.1960">
    <property type="match status" value="1"/>
</dbReference>
<keyword evidence="8" id="KW-1185">Reference proteome</keyword>
<dbReference type="EMBL" id="CP001997">
    <property type="protein sequence ID" value="ADE56338.1"/>
    <property type="molecule type" value="Genomic_DNA"/>
</dbReference>
<comment type="subcellular location">
    <subcellularLocation>
        <location evidence="4">Encapsulin nanocompartment</location>
    </subcellularLocation>
</comment>
<feature type="region of interest" description="Disordered" evidence="6">
    <location>
        <begin position="109"/>
        <end position="132"/>
    </location>
</feature>
<gene>
    <name evidence="7" type="ordered locus">Amico_0191</name>
</gene>
<dbReference type="InterPro" id="IPR009078">
    <property type="entry name" value="Ferritin-like_SF"/>
</dbReference>
<protein>
    <recommendedName>
        <fullName evidence="9">Ferritin</fullName>
    </recommendedName>
</protein>
<reference evidence="7 8" key="1">
    <citation type="journal article" date="2010" name="Stand. Genomic Sci.">
        <title>Complete genome sequence of Aminobacterium colombiense type strain (ALA-1).</title>
        <authorList>
            <person name="Chertkov O."/>
            <person name="Sikorski J."/>
            <person name="Brambilla E."/>
            <person name="Lapidus A."/>
            <person name="Copeland A."/>
            <person name="Glavina Del Rio T."/>
            <person name="Nolan M."/>
            <person name="Lucas S."/>
            <person name="Tice H."/>
            <person name="Cheng J.F."/>
            <person name="Han C."/>
            <person name="Detter J.C."/>
            <person name="Bruce D."/>
            <person name="Tapia R."/>
            <person name="Goodwin L."/>
            <person name="Pitluck S."/>
            <person name="Liolios K."/>
            <person name="Ivanova N."/>
            <person name="Mavromatis K."/>
            <person name="Ovchinnikova G."/>
            <person name="Pati A."/>
            <person name="Chen A."/>
            <person name="Palaniappan K."/>
            <person name="Land M."/>
            <person name="Hauser L."/>
            <person name="Chang Y.J."/>
            <person name="Jeffries C.D."/>
            <person name="Spring S."/>
            <person name="Rohde M."/>
            <person name="Goker M."/>
            <person name="Bristow J."/>
            <person name="Eisen J.A."/>
            <person name="Markowitz V."/>
            <person name="Hugenholtz P."/>
            <person name="Kyrpides N.C."/>
            <person name="Klenk H.P."/>
        </authorList>
    </citation>
    <scope>NUCLEOTIDE SEQUENCE [LARGE SCALE GENOMIC DNA]</scope>
    <source>
        <strain evidence="8">DSM 12261 / ALA-1</strain>
    </source>
</reference>
<dbReference type="InterPro" id="IPR030907">
    <property type="entry name" value="Ferrit_encaps"/>
</dbReference>